<dbReference type="KEGG" id="kbi:30205638"/>
<evidence type="ECO:0000313" key="5">
    <source>
        <dbReference type="Proteomes" id="UP000092730"/>
    </source>
</evidence>
<reference evidence="3" key="3">
    <citation type="submission" date="2014-01" db="EMBL/GenBank/DDBJ databases">
        <title>Evolution of pathogenesis and genome organization in the Tremellales.</title>
        <authorList>
            <person name="Cuomo C."/>
            <person name="Litvintseva A."/>
            <person name="Heitman J."/>
            <person name="Chen Y."/>
            <person name="Sun S."/>
            <person name="Springer D."/>
            <person name="Dromer F."/>
            <person name="Young S."/>
            <person name="Zeng Q."/>
            <person name="Chapman S."/>
            <person name="Gujja S."/>
            <person name="Saif S."/>
            <person name="Birren B."/>
        </authorList>
    </citation>
    <scope>NUCLEOTIDE SEQUENCE</scope>
    <source>
        <strain evidence="3">CBS 10118</strain>
    </source>
</reference>
<reference evidence="4" key="2">
    <citation type="submission" date="2013-07" db="EMBL/GenBank/DDBJ databases">
        <authorList>
            <consortium name="The Broad Institute Genome Sequencing Platform"/>
            <person name="Cuomo C."/>
            <person name="Litvintseva A."/>
            <person name="Chen Y."/>
            <person name="Heitman J."/>
            <person name="Sun S."/>
            <person name="Springer D."/>
            <person name="Dromer F."/>
            <person name="Young S.K."/>
            <person name="Zeng Q."/>
            <person name="Gargeya S."/>
            <person name="Fitzgerald M."/>
            <person name="Abouelleil A."/>
            <person name="Alvarado L."/>
            <person name="Berlin A.M."/>
            <person name="Chapman S.B."/>
            <person name="Dewar J."/>
            <person name="Goldberg J."/>
            <person name="Griggs A."/>
            <person name="Gujja S."/>
            <person name="Hansen M."/>
            <person name="Howarth C."/>
            <person name="Imamovic A."/>
            <person name="Larimer J."/>
            <person name="McCowan C."/>
            <person name="Murphy C."/>
            <person name="Pearson M."/>
            <person name="Priest M."/>
            <person name="Roberts A."/>
            <person name="Saif S."/>
            <person name="Shea T."/>
            <person name="Sykes S."/>
            <person name="Wortman J."/>
            <person name="Nusbaum C."/>
            <person name="Birren B."/>
        </authorList>
    </citation>
    <scope>NUCLEOTIDE SEQUENCE</scope>
    <source>
        <strain evidence="4">CBS 10118</strain>
    </source>
</reference>
<reference evidence="3" key="1">
    <citation type="submission" date="2013-07" db="EMBL/GenBank/DDBJ databases">
        <title>The Genome Sequence of Cryptococcus bestiolae CBS10118.</title>
        <authorList>
            <consortium name="The Broad Institute Genome Sequencing Platform"/>
            <person name="Cuomo C."/>
            <person name="Litvintseva A."/>
            <person name="Chen Y."/>
            <person name="Heitman J."/>
            <person name="Sun S."/>
            <person name="Springer D."/>
            <person name="Dromer F."/>
            <person name="Young S.K."/>
            <person name="Zeng Q."/>
            <person name="Gargeya S."/>
            <person name="Fitzgerald M."/>
            <person name="Abouelleil A."/>
            <person name="Alvarado L."/>
            <person name="Berlin A.M."/>
            <person name="Chapman S.B."/>
            <person name="Dewar J."/>
            <person name="Goldberg J."/>
            <person name="Griggs A."/>
            <person name="Gujja S."/>
            <person name="Hansen M."/>
            <person name="Howarth C."/>
            <person name="Imamovic A."/>
            <person name="Larimer J."/>
            <person name="McCowan C."/>
            <person name="Murphy C."/>
            <person name="Pearson M."/>
            <person name="Priest M."/>
            <person name="Roberts A."/>
            <person name="Saif S."/>
            <person name="Shea T."/>
            <person name="Sykes S."/>
            <person name="Wortman J."/>
            <person name="Nusbaum C."/>
            <person name="Birren B."/>
        </authorList>
    </citation>
    <scope>NUCLEOTIDE SEQUENCE [LARGE SCALE GENOMIC DNA]</scope>
    <source>
        <strain evidence="3">CBS 10118</strain>
    </source>
</reference>
<dbReference type="GeneID" id="30205638"/>
<feature type="transmembrane region" description="Helical" evidence="2">
    <location>
        <begin position="125"/>
        <end position="152"/>
    </location>
</feature>
<keyword evidence="2" id="KW-1133">Transmembrane helix</keyword>
<evidence type="ECO:0000256" key="1">
    <source>
        <dbReference type="SAM" id="MobiDB-lite"/>
    </source>
</evidence>
<name>A0A1B9GFE5_9TREE</name>
<feature type="transmembrane region" description="Helical" evidence="2">
    <location>
        <begin position="173"/>
        <end position="195"/>
    </location>
</feature>
<evidence type="ECO:0000256" key="2">
    <source>
        <dbReference type="SAM" id="Phobius"/>
    </source>
</evidence>
<evidence type="ECO:0000313" key="4">
    <source>
        <dbReference type="EMBL" id="WVW80567.1"/>
    </source>
</evidence>
<feature type="transmembrane region" description="Helical" evidence="2">
    <location>
        <begin position="55"/>
        <end position="77"/>
    </location>
</feature>
<keyword evidence="2" id="KW-0812">Transmembrane</keyword>
<dbReference type="EMBL" id="KI894018">
    <property type="protein sequence ID" value="OCF29726.1"/>
    <property type="molecule type" value="Genomic_DNA"/>
</dbReference>
<dbReference type="AlphaFoldDB" id="A0A1B9GFE5"/>
<keyword evidence="5" id="KW-1185">Reference proteome</keyword>
<sequence length="248" mass="28281">MSRQHSSSNHHSSNHHRSHSRPHRDYYKTSYDKYRKGCNPLICCKCSFGGKRVQSFLLILVPFVIAIICFLAGFWLIPVWVYDAGYGGRTKIAAQGYGVNGEDSGTRQFLYPTTSWPSPMNGFPLLLLFHLIISILIVAYLLLILSIVAFASRRRRSETWYDIVRDSKWWERGLCILVTLVSGIVLVLDNVVWGLARSKGHNLNPDVLGYFVNIVALLLWVFWVILQCASTHDINEYYVSGGGRVRVR</sequence>
<feature type="compositionally biased region" description="Basic residues" evidence="1">
    <location>
        <begin position="12"/>
        <end position="22"/>
    </location>
</feature>
<organism evidence="3">
    <name type="scientific">Kwoniella bestiolae CBS 10118</name>
    <dbReference type="NCBI Taxonomy" id="1296100"/>
    <lineage>
        <taxon>Eukaryota</taxon>
        <taxon>Fungi</taxon>
        <taxon>Dikarya</taxon>
        <taxon>Basidiomycota</taxon>
        <taxon>Agaricomycotina</taxon>
        <taxon>Tremellomycetes</taxon>
        <taxon>Tremellales</taxon>
        <taxon>Cryptococcaceae</taxon>
        <taxon>Kwoniella</taxon>
    </lineage>
</organism>
<protein>
    <submittedName>
        <fullName evidence="3">Uncharacterized protein</fullName>
    </submittedName>
</protein>
<proteinExistence type="predicted"/>
<gene>
    <name evidence="3" type="ORF">I302_01239</name>
    <name evidence="4" type="ORF">I302_102553</name>
</gene>
<evidence type="ECO:0000313" key="3">
    <source>
        <dbReference type="EMBL" id="OCF29726.1"/>
    </source>
</evidence>
<dbReference type="EMBL" id="CP144541">
    <property type="protein sequence ID" value="WVW80567.1"/>
    <property type="molecule type" value="Genomic_DNA"/>
</dbReference>
<accession>A0A1B9GFE5</accession>
<dbReference type="Proteomes" id="UP000092730">
    <property type="component" value="Chromosome 1"/>
</dbReference>
<feature type="transmembrane region" description="Helical" evidence="2">
    <location>
        <begin position="207"/>
        <end position="226"/>
    </location>
</feature>
<dbReference type="VEuPathDB" id="FungiDB:I302_01239"/>
<feature type="region of interest" description="Disordered" evidence="1">
    <location>
        <begin position="1"/>
        <end position="24"/>
    </location>
</feature>
<dbReference type="RefSeq" id="XP_019050796.1">
    <property type="nucleotide sequence ID" value="XM_019187918.1"/>
</dbReference>
<feature type="compositionally biased region" description="Low complexity" evidence="1">
    <location>
        <begin position="1"/>
        <end position="11"/>
    </location>
</feature>
<dbReference type="OrthoDB" id="10337108at2759"/>
<reference evidence="4" key="4">
    <citation type="submission" date="2024-02" db="EMBL/GenBank/DDBJ databases">
        <title>Comparative genomics of Cryptococcus and Kwoniella reveals pathogenesis evolution and contrasting modes of karyotype evolution via chromosome fusion or intercentromeric recombination.</title>
        <authorList>
            <person name="Coelho M.A."/>
            <person name="David-Palma M."/>
            <person name="Shea T."/>
            <person name="Bowers K."/>
            <person name="McGinley-Smith S."/>
            <person name="Mohammad A.W."/>
            <person name="Gnirke A."/>
            <person name="Yurkov A.M."/>
            <person name="Nowrousian M."/>
            <person name="Sun S."/>
            <person name="Cuomo C.A."/>
            <person name="Heitman J."/>
        </authorList>
    </citation>
    <scope>NUCLEOTIDE SEQUENCE</scope>
    <source>
        <strain evidence="4">CBS 10118</strain>
    </source>
</reference>
<keyword evidence="2" id="KW-0472">Membrane</keyword>